<evidence type="ECO:0000313" key="1">
    <source>
        <dbReference type="EMBL" id="EEE56487.1"/>
    </source>
</evidence>
<reference evidence="1" key="1">
    <citation type="journal article" date="2005" name="PLoS Biol.">
        <title>The genomes of Oryza sativa: a history of duplications.</title>
        <authorList>
            <person name="Yu J."/>
            <person name="Wang J."/>
            <person name="Lin W."/>
            <person name="Li S."/>
            <person name="Li H."/>
            <person name="Zhou J."/>
            <person name="Ni P."/>
            <person name="Dong W."/>
            <person name="Hu S."/>
            <person name="Zeng C."/>
            <person name="Zhang J."/>
            <person name="Zhang Y."/>
            <person name="Li R."/>
            <person name="Xu Z."/>
            <person name="Li S."/>
            <person name="Li X."/>
            <person name="Zheng H."/>
            <person name="Cong L."/>
            <person name="Lin L."/>
            <person name="Yin J."/>
            <person name="Geng J."/>
            <person name="Li G."/>
            <person name="Shi J."/>
            <person name="Liu J."/>
            <person name="Lv H."/>
            <person name="Li J."/>
            <person name="Wang J."/>
            <person name="Deng Y."/>
            <person name="Ran L."/>
            <person name="Shi X."/>
            <person name="Wang X."/>
            <person name="Wu Q."/>
            <person name="Li C."/>
            <person name="Ren X."/>
            <person name="Wang J."/>
            <person name="Wang X."/>
            <person name="Li D."/>
            <person name="Liu D."/>
            <person name="Zhang X."/>
            <person name="Ji Z."/>
            <person name="Zhao W."/>
            <person name="Sun Y."/>
            <person name="Zhang Z."/>
            <person name="Bao J."/>
            <person name="Han Y."/>
            <person name="Dong L."/>
            <person name="Ji J."/>
            <person name="Chen P."/>
            <person name="Wu S."/>
            <person name="Liu J."/>
            <person name="Xiao Y."/>
            <person name="Bu D."/>
            <person name="Tan J."/>
            <person name="Yang L."/>
            <person name="Ye C."/>
            <person name="Zhang J."/>
            <person name="Xu J."/>
            <person name="Zhou Y."/>
            <person name="Yu Y."/>
            <person name="Zhang B."/>
            <person name="Zhuang S."/>
            <person name="Wei H."/>
            <person name="Liu B."/>
            <person name="Lei M."/>
            <person name="Yu H."/>
            <person name="Li Y."/>
            <person name="Xu H."/>
            <person name="Wei S."/>
            <person name="He X."/>
            <person name="Fang L."/>
            <person name="Zhang Z."/>
            <person name="Zhang Y."/>
            <person name="Huang X."/>
            <person name="Su Z."/>
            <person name="Tong W."/>
            <person name="Li J."/>
            <person name="Tong Z."/>
            <person name="Li S."/>
            <person name="Ye J."/>
            <person name="Wang L."/>
            <person name="Fang L."/>
            <person name="Lei T."/>
            <person name="Chen C."/>
            <person name="Chen H."/>
            <person name="Xu Z."/>
            <person name="Li H."/>
            <person name="Huang H."/>
            <person name="Zhang F."/>
            <person name="Xu H."/>
            <person name="Li N."/>
            <person name="Zhao C."/>
            <person name="Li S."/>
            <person name="Dong L."/>
            <person name="Huang Y."/>
            <person name="Li L."/>
            <person name="Xi Y."/>
            <person name="Qi Q."/>
            <person name="Li W."/>
            <person name="Zhang B."/>
            <person name="Hu W."/>
            <person name="Zhang Y."/>
            <person name="Tian X."/>
            <person name="Jiao Y."/>
            <person name="Liang X."/>
            <person name="Jin J."/>
            <person name="Gao L."/>
            <person name="Zheng W."/>
            <person name="Hao B."/>
            <person name="Liu S."/>
            <person name="Wang W."/>
            <person name="Yuan L."/>
            <person name="Cao M."/>
            <person name="McDermott J."/>
            <person name="Samudrala R."/>
            <person name="Wang J."/>
            <person name="Wong G.K."/>
            <person name="Yang H."/>
        </authorList>
    </citation>
    <scope>NUCLEOTIDE SEQUENCE [LARGE SCALE GENOMIC DNA]</scope>
</reference>
<dbReference type="HOGENOM" id="CLU_2965099_0_0_1"/>
<sequence length="59" mass="6574">MRLIFRVANCDSEQILIINLVYISAWASGHMLLHAYVRTCLPGNLVALSKSIVSSSRIQ</sequence>
<proteinExistence type="predicted"/>
<organism evidence="1">
    <name type="scientific">Oryza sativa subsp. japonica</name>
    <name type="common">Rice</name>
    <dbReference type="NCBI Taxonomy" id="39947"/>
    <lineage>
        <taxon>Eukaryota</taxon>
        <taxon>Viridiplantae</taxon>
        <taxon>Streptophyta</taxon>
        <taxon>Embryophyta</taxon>
        <taxon>Tracheophyta</taxon>
        <taxon>Spermatophyta</taxon>
        <taxon>Magnoliopsida</taxon>
        <taxon>Liliopsida</taxon>
        <taxon>Poales</taxon>
        <taxon>Poaceae</taxon>
        <taxon>BOP clade</taxon>
        <taxon>Oryzoideae</taxon>
        <taxon>Oryzeae</taxon>
        <taxon>Oryzinae</taxon>
        <taxon>Oryza</taxon>
        <taxon>Oryza sativa</taxon>
    </lineage>
</organism>
<dbReference type="Proteomes" id="UP000007752">
    <property type="component" value="Chromosome 2"/>
</dbReference>
<dbReference type="EMBL" id="CM000139">
    <property type="protein sequence ID" value="EEE56487.1"/>
    <property type="molecule type" value="Genomic_DNA"/>
</dbReference>
<protein>
    <submittedName>
        <fullName evidence="1">Uncharacterized protein</fullName>
    </submittedName>
</protein>
<name>A0A8J8YDA5_ORYSJ</name>
<accession>A0A8J8YDA5</accession>
<reference evidence="1" key="2">
    <citation type="submission" date="2008-12" db="EMBL/GenBank/DDBJ databases">
        <title>Improved gene annotation of the rice (Oryza sativa) genomes.</title>
        <authorList>
            <person name="Wang J."/>
            <person name="Li R."/>
            <person name="Fan W."/>
            <person name="Huang Q."/>
            <person name="Zhang J."/>
            <person name="Zhou Y."/>
            <person name="Hu Y."/>
            <person name="Zi S."/>
            <person name="Li J."/>
            <person name="Ni P."/>
            <person name="Zheng H."/>
            <person name="Zhang Y."/>
            <person name="Zhao M."/>
            <person name="Hao Q."/>
            <person name="McDermott J."/>
            <person name="Samudrala R."/>
            <person name="Kristiansen K."/>
            <person name="Wong G.K.-S."/>
        </authorList>
    </citation>
    <scope>NUCLEOTIDE SEQUENCE</scope>
</reference>
<dbReference type="AlphaFoldDB" id="A0A8J8YDA5"/>
<gene>
    <name evidence="1" type="ORF">OsJ_05722</name>
</gene>
<dbReference type="Gramene" id="Os02t0193350-01">
    <property type="protein sequence ID" value="Os02t0193350-01"/>
    <property type="gene ID" value="Os02g0193350"/>
</dbReference>